<name>A0A316D4T4_9BACL</name>
<reference evidence="2 3" key="1">
    <citation type="submission" date="2018-05" db="EMBL/GenBank/DDBJ databases">
        <title>Genomic Encyclopedia of Type Strains, Phase IV (KMG-IV): sequencing the most valuable type-strain genomes for metagenomic binning, comparative biology and taxonomic classification.</title>
        <authorList>
            <person name="Goeker M."/>
        </authorList>
    </citation>
    <scope>NUCLEOTIDE SEQUENCE [LARGE SCALE GENOMIC DNA]</scope>
    <source>
        <strain evidence="2 3">DSM 18773</strain>
    </source>
</reference>
<sequence>MPVRCFTVLRQNKNYLWLALGLFALGWVLGALFTEQIFALVKPSLEQLRDIAEKAQNKGGAYTSGVIFTNNLRATVTMLVLGILACVPTMITLVMNGMMIGVMLTQAGGHFWGLVTFGILPHGIFEMPAIFIASAFGIKLGRVLLVPLVEKTRWQSFKFVWREVLSIGWFVVVLLIVAATVEGLVTPVLLQTFVLH</sequence>
<dbReference type="PANTHER" id="PTHR35337">
    <property type="entry name" value="SLR1478 PROTEIN"/>
    <property type="match status" value="1"/>
</dbReference>
<keyword evidence="1" id="KW-0812">Transmembrane</keyword>
<protein>
    <submittedName>
        <fullName evidence="2">Stage II sporulation protein M</fullName>
    </submittedName>
</protein>
<dbReference type="EMBL" id="QGGL01000022">
    <property type="protein sequence ID" value="PWK05711.1"/>
    <property type="molecule type" value="Genomic_DNA"/>
</dbReference>
<keyword evidence="1" id="KW-1133">Transmembrane helix</keyword>
<feature type="transmembrane region" description="Helical" evidence="1">
    <location>
        <begin position="159"/>
        <end position="181"/>
    </location>
</feature>
<proteinExistence type="predicted"/>
<feature type="transmembrane region" description="Helical" evidence="1">
    <location>
        <begin position="111"/>
        <end position="138"/>
    </location>
</feature>
<comment type="caution">
    <text evidence="2">The sequence shown here is derived from an EMBL/GenBank/DDBJ whole genome shotgun (WGS) entry which is preliminary data.</text>
</comment>
<feature type="transmembrane region" description="Helical" evidence="1">
    <location>
        <begin position="15"/>
        <end position="41"/>
    </location>
</feature>
<feature type="transmembrane region" description="Helical" evidence="1">
    <location>
        <begin position="79"/>
        <end position="105"/>
    </location>
</feature>
<dbReference type="Proteomes" id="UP000245634">
    <property type="component" value="Unassembled WGS sequence"/>
</dbReference>
<dbReference type="InterPro" id="IPR002798">
    <property type="entry name" value="SpoIIM-like"/>
</dbReference>
<dbReference type="OrthoDB" id="161024at2"/>
<dbReference type="AlphaFoldDB" id="A0A316D4T4"/>
<dbReference type="PANTHER" id="PTHR35337:SF1">
    <property type="entry name" value="SLR1478 PROTEIN"/>
    <property type="match status" value="1"/>
</dbReference>
<organism evidence="2 3">
    <name type="scientific">Tumebacillus permanentifrigoris</name>
    <dbReference type="NCBI Taxonomy" id="378543"/>
    <lineage>
        <taxon>Bacteria</taxon>
        <taxon>Bacillati</taxon>
        <taxon>Bacillota</taxon>
        <taxon>Bacilli</taxon>
        <taxon>Bacillales</taxon>
        <taxon>Alicyclobacillaceae</taxon>
        <taxon>Tumebacillus</taxon>
    </lineage>
</organism>
<keyword evidence="1" id="KW-0472">Membrane</keyword>
<evidence type="ECO:0000313" key="3">
    <source>
        <dbReference type="Proteomes" id="UP000245634"/>
    </source>
</evidence>
<evidence type="ECO:0000313" key="2">
    <source>
        <dbReference type="EMBL" id="PWK05711.1"/>
    </source>
</evidence>
<evidence type="ECO:0000256" key="1">
    <source>
        <dbReference type="SAM" id="Phobius"/>
    </source>
</evidence>
<dbReference type="Pfam" id="PF01944">
    <property type="entry name" value="SpoIIM"/>
    <property type="match status" value="1"/>
</dbReference>
<keyword evidence="3" id="KW-1185">Reference proteome</keyword>
<gene>
    <name evidence="2" type="ORF">C7459_12278</name>
</gene>
<accession>A0A316D4T4</accession>